<reference evidence="1" key="1">
    <citation type="submission" date="2021-02" db="EMBL/GenBank/DDBJ databases">
        <authorList>
            <consortium name="DOE Joint Genome Institute"/>
            <person name="Ahrendt S."/>
            <person name="Looney B.P."/>
            <person name="Miyauchi S."/>
            <person name="Morin E."/>
            <person name="Drula E."/>
            <person name="Courty P.E."/>
            <person name="Chicoki N."/>
            <person name="Fauchery L."/>
            <person name="Kohler A."/>
            <person name="Kuo A."/>
            <person name="Labutti K."/>
            <person name="Pangilinan J."/>
            <person name="Lipzen A."/>
            <person name="Riley R."/>
            <person name="Andreopoulos W."/>
            <person name="He G."/>
            <person name="Johnson J."/>
            <person name="Barry K.W."/>
            <person name="Grigoriev I.V."/>
            <person name="Nagy L."/>
            <person name="Hibbett D."/>
            <person name="Henrissat B."/>
            <person name="Matheny P.B."/>
            <person name="Labbe J."/>
            <person name="Martin F."/>
        </authorList>
    </citation>
    <scope>NUCLEOTIDE SEQUENCE</scope>
    <source>
        <strain evidence="1">FP105234-sp</strain>
    </source>
</reference>
<sequence length="901" mass="98791">MPSTPAQSNSSTHTIALRVEFSGLTAVNISAKPVLTTPVISTIRNVLATLRLPQPKPENVLRSPAFSAADIFWLPDHAVPFGKLVETVITRLLPKENPKENLLLRGIMRLSMFVIPGRSTTIASMTPVITRTPDQLSMSDQDATKLVSAITNGAMSSEQALLSTSTTAPSTPKIRFPKRARDVDVLSAAPAVSPIASSASVPEKSPAQTPKPVKVPKAAAVTPPQQQTYKTRQQTATTQQNPAAPQATPTHQATRTTQPSIADQAALEQAALDGYSRARRAEVELAERQAELLDLRTRLAAVQEQAAQASQLNETRQHQVAAAHAAQVRRYTEAQEQTNQRLLALSRRLGEGSGARQPGQQNVQDPLFALEMRVDELQAALSASQAAQRDAATELQESRDLIVDMMGAAETTENHETLSMGPAVERLLARLNNPDPPNANLTVGNENPNADAALSPVETYVRGLQARLSEAEADLRILEDERNRFDRMNQISQKQLHGAEAEAAKASRRAQEFREQLETDRRKAALQIIGLRDILKAGDSDSDVKEAGPEEENVQLDVAISSLEAHIVHAQTRLEDERSGRRAAELSFQTQEELMQQMLNASEAKANEEEEAAQIVRSSQDVHVAAERRAIVQRINQIHGKPQNLNAGVDVQHADVTAALTSLEGHVHGLRESTTRQKISADKKAKDSLESASKATADAKRLAQAMKAMTQRIQRLLNPVPEQERRTDFEGVVSALETHMQTLRSELEETHAAGRSAERKVLEQQDITRGVMRQLETEAGQHADTIRELHLRHAGFEEQVRKLEEAQHVARERLLALQGSGGAAAVNLQEIDVTGLLAWVETHISELHAIVRRVERELEDERAQHAQVIRNIERECHEPFVVPALLQTFATISSLTDSVMA</sequence>
<keyword evidence="2" id="KW-1185">Reference proteome</keyword>
<gene>
    <name evidence="1" type="ORF">FA95DRAFT_1556969</name>
</gene>
<name>A0ACB8RZ55_9AGAM</name>
<proteinExistence type="predicted"/>
<reference evidence="1" key="2">
    <citation type="journal article" date="2022" name="New Phytol.">
        <title>Evolutionary transition to the ectomycorrhizal habit in the genomes of a hyperdiverse lineage of mushroom-forming fungi.</title>
        <authorList>
            <person name="Looney B."/>
            <person name="Miyauchi S."/>
            <person name="Morin E."/>
            <person name="Drula E."/>
            <person name="Courty P.E."/>
            <person name="Kohler A."/>
            <person name="Kuo A."/>
            <person name="LaButti K."/>
            <person name="Pangilinan J."/>
            <person name="Lipzen A."/>
            <person name="Riley R."/>
            <person name="Andreopoulos W."/>
            <person name="He G."/>
            <person name="Johnson J."/>
            <person name="Nolan M."/>
            <person name="Tritt A."/>
            <person name="Barry K.W."/>
            <person name="Grigoriev I.V."/>
            <person name="Nagy L.G."/>
            <person name="Hibbett D."/>
            <person name="Henrissat B."/>
            <person name="Matheny P.B."/>
            <person name="Labbe J."/>
            <person name="Martin F.M."/>
        </authorList>
    </citation>
    <scope>NUCLEOTIDE SEQUENCE</scope>
    <source>
        <strain evidence="1">FP105234-sp</strain>
    </source>
</reference>
<comment type="caution">
    <text evidence="1">The sequence shown here is derived from an EMBL/GenBank/DDBJ whole genome shotgun (WGS) entry which is preliminary data.</text>
</comment>
<organism evidence="1 2">
    <name type="scientific">Auriscalpium vulgare</name>
    <dbReference type="NCBI Taxonomy" id="40419"/>
    <lineage>
        <taxon>Eukaryota</taxon>
        <taxon>Fungi</taxon>
        <taxon>Dikarya</taxon>
        <taxon>Basidiomycota</taxon>
        <taxon>Agaricomycotina</taxon>
        <taxon>Agaricomycetes</taxon>
        <taxon>Russulales</taxon>
        <taxon>Auriscalpiaceae</taxon>
        <taxon>Auriscalpium</taxon>
    </lineage>
</organism>
<evidence type="ECO:0000313" key="2">
    <source>
        <dbReference type="Proteomes" id="UP000814033"/>
    </source>
</evidence>
<accession>A0ACB8RZ55</accession>
<dbReference type="EMBL" id="MU275874">
    <property type="protein sequence ID" value="KAI0049319.1"/>
    <property type="molecule type" value="Genomic_DNA"/>
</dbReference>
<dbReference type="Proteomes" id="UP000814033">
    <property type="component" value="Unassembled WGS sequence"/>
</dbReference>
<evidence type="ECO:0000313" key="1">
    <source>
        <dbReference type="EMBL" id="KAI0049319.1"/>
    </source>
</evidence>
<protein>
    <submittedName>
        <fullName evidence="1">Uncharacterized protein</fullName>
    </submittedName>
</protein>